<keyword evidence="3" id="KW-0575">Peroxidase</keyword>
<dbReference type="Gene3D" id="3.40.30.10">
    <property type="entry name" value="Glutaredoxin"/>
    <property type="match status" value="1"/>
</dbReference>
<dbReference type="GO" id="GO:0034599">
    <property type="term" value="P:cellular response to oxidative stress"/>
    <property type="evidence" value="ECO:0007669"/>
    <property type="project" value="TreeGrafter"/>
</dbReference>
<evidence type="ECO:0000256" key="8">
    <source>
        <dbReference type="ARBA" id="ARBA00032824"/>
    </source>
</evidence>
<comment type="similarity">
    <text evidence="9">Belongs to the peroxiredoxin family. BCP/PrxQ subfamily.</text>
</comment>
<feature type="chain" id="PRO_5028917481" description="thioredoxin-dependent peroxiredoxin" evidence="12">
    <location>
        <begin position="20"/>
        <end position="200"/>
    </location>
</feature>
<sequence length="200" mass="22468">MLRYLFSALFSLFLFSACSQDLDSVQGLAIGDKAPLPTLQNEDGQSLSLSEALEKGPIILVFYRGQWCPYCNRHLSALEAIRDSLELEGAQLFAISPEKPEYLQEMQEKTEAGFNLLYDSAYQTIIAYDLAFLPSAGTRLKYNTLLGAKLSEAHGDERELLPVPATFLIDQKGIIRWRHFDPDYTQRSDPSEVLEALKAL</sequence>
<keyword evidence="7" id="KW-0676">Redox-active center</keyword>
<proteinExistence type="inferred from homology"/>
<dbReference type="Proteomes" id="UP000516305">
    <property type="component" value="Chromosome"/>
</dbReference>
<dbReference type="GO" id="GO:0008379">
    <property type="term" value="F:thioredoxin peroxidase activity"/>
    <property type="evidence" value="ECO:0007669"/>
    <property type="project" value="TreeGrafter"/>
</dbReference>
<dbReference type="InterPro" id="IPR000866">
    <property type="entry name" value="AhpC/TSA"/>
</dbReference>
<keyword evidence="6" id="KW-1015">Disulfide bond</keyword>
<comment type="catalytic activity">
    <reaction evidence="11">
        <text>a hydroperoxide + [thioredoxin]-dithiol = an alcohol + [thioredoxin]-disulfide + H2O</text>
        <dbReference type="Rhea" id="RHEA:62620"/>
        <dbReference type="Rhea" id="RHEA-COMP:10698"/>
        <dbReference type="Rhea" id="RHEA-COMP:10700"/>
        <dbReference type="ChEBI" id="CHEBI:15377"/>
        <dbReference type="ChEBI" id="CHEBI:29950"/>
        <dbReference type="ChEBI" id="CHEBI:30879"/>
        <dbReference type="ChEBI" id="CHEBI:35924"/>
        <dbReference type="ChEBI" id="CHEBI:50058"/>
        <dbReference type="EC" id="1.11.1.24"/>
    </reaction>
</comment>
<evidence type="ECO:0000256" key="7">
    <source>
        <dbReference type="ARBA" id="ARBA00023284"/>
    </source>
</evidence>
<keyword evidence="15" id="KW-1185">Reference proteome</keyword>
<evidence type="ECO:0000256" key="9">
    <source>
        <dbReference type="ARBA" id="ARBA00038489"/>
    </source>
</evidence>
<dbReference type="Pfam" id="PF00578">
    <property type="entry name" value="AhpC-TSA"/>
    <property type="match status" value="1"/>
</dbReference>
<evidence type="ECO:0000256" key="1">
    <source>
        <dbReference type="ARBA" id="ARBA00003330"/>
    </source>
</evidence>
<dbReference type="InterPro" id="IPR013766">
    <property type="entry name" value="Thioredoxin_domain"/>
</dbReference>
<evidence type="ECO:0000256" key="5">
    <source>
        <dbReference type="ARBA" id="ARBA00023002"/>
    </source>
</evidence>
<dbReference type="PROSITE" id="PS51352">
    <property type="entry name" value="THIOREDOXIN_2"/>
    <property type="match status" value="1"/>
</dbReference>
<dbReference type="InterPro" id="IPR050924">
    <property type="entry name" value="Peroxiredoxin_BCP/PrxQ"/>
</dbReference>
<organism evidence="14 15">
    <name type="scientific">Croceimicrobium hydrocarbonivorans</name>
    <dbReference type="NCBI Taxonomy" id="2761580"/>
    <lineage>
        <taxon>Bacteria</taxon>
        <taxon>Pseudomonadati</taxon>
        <taxon>Bacteroidota</taxon>
        <taxon>Flavobacteriia</taxon>
        <taxon>Flavobacteriales</taxon>
        <taxon>Owenweeksiaceae</taxon>
        <taxon>Croceimicrobium</taxon>
    </lineage>
</organism>
<evidence type="ECO:0000256" key="6">
    <source>
        <dbReference type="ARBA" id="ARBA00023157"/>
    </source>
</evidence>
<keyword evidence="4" id="KW-0049">Antioxidant</keyword>
<evidence type="ECO:0000256" key="10">
    <source>
        <dbReference type="ARBA" id="ARBA00042639"/>
    </source>
</evidence>
<evidence type="ECO:0000313" key="15">
    <source>
        <dbReference type="Proteomes" id="UP000516305"/>
    </source>
</evidence>
<dbReference type="EMBL" id="CP060139">
    <property type="protein sequence ID" value="QNR25696.1"/>
    <property type="molecule type" value="Genomic_DNA"/>
</dbReference>
<dbReference type="GO" id="GO:0005737">
    <property type="term" value="C:cytoplasm"/>
    <property type="evidence" value="ECO:0007669"/>
    <property type="project" value="TreeGrafter"/>
</dbReference>
<feature type="signal peptide" evidence="12">
    <location>
        <begin position="1"/>
        <end position="19"/>
    </location>
</feature>
<dbReference type="PANTHER" id="PTHR42801:SF7">
    <property type="entry name" value="SLL1159 PROTEIN"/>
    <property type="match status" value="1"/>
</dbReference>
<dbReference type="EC" id="1.11.1.24" evidence="2"/>
<protein>
    <recommendedName>
        <fullName evidence="2">thioredoxin-dependent peroxiredoxin</fullName>
        <ecNumber evidence="2">1.11.1.24</ecNumber>
    </recommendedName>
    <alternativeName>
        <fullName evidence="8">Thioredoxin peroxidase</fullName>
    </alternativeName>
    <alternativeName>
        <fullName evidence="10">Thioredoxin-dependent peroxiredoxin Bcp</fullName>
    </alternativeName>
</protein>
<keyword evidence="12" id="KW-0732">Signal</keyword>
<feature type="domain" description="Thioredoxin" evidence="13">
    <location>
        <begin position="28"/>
        <end position="200"/>
    </location>
</feature>
<evidence type="ECO:0000256" key="11">
    <source>
        <dbReference type="ARBA" id="ARBA00049091"/>
    </source>
</evidence>
<dbReference type="CDD" id="cd02970">
    <property type="entry name" value="PRX_like2"/>
    <property type="match status" value="1"/>
</dbReference>
<reference evidence="14 15" key="1">
    <citation type="submission" date="2020-08" db="EMBL/GenBank/DDBJ databases">
        <title>Croceimicrobium hydrocarbonivorans gen. nov., sp. nov., a novel marine bacterium isolated from a bacterial consortium that degrades polyethylene terephthalate.</title>
        <authorList>
            <person name="Liu R."/>
        </authorList>
    </citation>
    <scope>NUCLEOTIDE SEQUENCE [LARGE SCALE GENOMIC DNA]</scope>
    <source>
        <strain evidence="14 15">A20-9</strain>
    </source>
</reference>
<evidence type="ECO:0000259" key="13">
    <source>
        <dbReference type="PROSITE" id="PS51352"/>
    </source>
</evidence>
<dbReference type="PROSITE" id="PS51257">
    <property type="entry name" value="PROKAR_LIPOPROTEIN"/>
    <property type="match status" value="1"/>
</dbReference>
<name>A0A7H0VIZ8_9FLAO</name>
<evidence type="ECO:0000256" key="12">
    <source>
        <dbReference type="SAM" id="SignalP"/>
    </source>
</evidence>
<dbReference type="InterPro" id="IPR036249">
    <property type="entry name" value="Thioredoxin-like_sf"/>
</dbReference>
<dbReference type="SUPFAM" id="SSF52833">
    <property type="entry name" value="Thioredoxin-like"/>
    <property type="match status" value="1"/>
</dbReference>
<dbReference type="GO" id="GO:0045454">
    <property type="term" value="P:cell redox homeostasis"/>
    <property type="evidence" value="ECO:0007669"/>
    <property type="project" value="TreeGrafter"/>
</dbReference>
<dbReference type="AlphaFoldDB" id="A0A7H0VIZ8"/>
<evidence type="ECO:0000256" key="3">
    <source>
        <dbReference type="ARBA" id="ARBA00022559"/>
    </source>
</evidence>
<dbReference type="RefSeq" id="WP_210760221.1">
    <property type="nucleotide sequence ID" value="NZ_CP060139.1"/>
</dbReference>
<comment type="function">
    <text evidence="1">Thiol-specific peroxidase that catalyzes the reduction of hydrogen peroxide and organic hydroperoxides to water and alcohols, respectively. Plays a role in cell protection against oxidative stress by detoxifying peroxides and as sensor of hydrogen peroxide-mediated signaling events.</text>
</comment>
<accession>A0A7H0VIZ8</accession>
<keyword evidence="5" id="KW-0560">Oxidoreductase</keyword>
<evidence type="ECO:0000313" key="14">
    <source>
        <dbReference type="EMBL" id="QNR25696.1"/>
    </source>
</evidence>
<evidence type="ECO:0000256" key="2">
    <source>
        <dbReference type="ARBA" id="ARBA00013017"/>
    </source>
</evidence>
<gene>
    <name evidence="14" type="ORF">H4K34_07605</name>
</gene>
<dbReference type="KEGG" id="chyd:H4K34_07605"/>
<evidence type="ECO:0000256" key="4">
    <source>
        <dbReference type="ARBA" id="ARBA00022862"/>
    </source>
</evidence>
<dbReference type="PANTHER" id="PTHR42801">
    <property type="entry name" value="THIOREDOXIN-DEPENDENT PEROXIDE REDUCTASE"/>
    <property type="match status" value="1"/>
</dbReference>